<keyword evidence="7 15" id="KW-0378">Hydrolase</keyword>
<dbReference type="GO" id="GO:0055086">
    <property type="term" value="P:nucleobase-containing small molecule metabolic process"/>
    <property type="evidence" value="ECO:0007669"/>
    <property type="project" value="UniProtKB-ARBA"/>
</dbReference>
<dbReference type="PANTHER" id="PTHR11644">
    <property type="entry name" value="CYTIDINE DEAMINASE"/>
    <property type="match status" value="1"/>
</dbReference>
<comment type="function">
    <text evidence="2 15">This enzyme scavenges exogenous and endogenous cytidine and 2'-deoxycytidine for UMP synthesis.</text>
</comment>
<evidence type="ECO:0000256" key="4">
    <source>
        <dbReference type="ARBA" id="ARBA00012783"/>
    </source>
</evidence>
<dbReference type="InterPro" id="IPR016193">
    <property type="entry name" value="Cytidine_deaminase-like"/>
</dbReference>
<sequence length="127" mass="13409">MNKLLKIAADAAERAYAPYSKFHVGAALLAESGEIFTGCNVENASYGLSNCAERTAVFKAVSEGVQTFTAIAIAVPGGGSPCGACRQVLNEFNPRLKIYLGDEKGRLVRETTLDVLLPDAFGPENLG</sequence>
<dbReference type="AlphaFoldDB" id="A0AAE2SAI6"/>
<dbReference type="PROSITE" id="PS51747">
    <property type="entry name" value="CYT_DCMP_DEAMINASES_2"/>
    <property type="match status" value="1"/>
</dbReference>
<evidence type="ECO:0000256" key="7">
    <source>
        <dbReference type="ARBA" id="ARBA00022801"/>
    </source>
</evidence>
<comment type="cofactor">
    <cofactor evidence="1 14 15">
        <name>Zn(2+)</name>
        <dbReference type="ChEBI" id="CHEBI:29105"/>
    </cofactor>
</comment>
<dbReference type="InterPro" id="IPR002125">
    <property type="entry name" value="CMP_dCMP_dom"/>
</dbReference>
<evidence type="ECO:0000256" key="5">
    <source>
        <dbReference type="ARBA" id="ARBA00018266"/>
    </source>
</evidence>
<evidence type="ECO:0000256" key="9">
    <source>
        <dbReference type="ARBA" id="ARBA00032005"/>
    </source>
</evidence>
<proteinExistence type="inferred from homology"/>
<dbReference type="NCBIfam" id="NF004064">
    <property type="entry name" value="PRK05578.1"/>
    <property type="match status" value="1"/>
</dbReference>
<evidence type="ECO:0000256" key="12">
    <source>
        <dbReference type="PIRSR" id="PIRSR606262-1"/>
    </source>
</evidence>
<feature type="domain" description="CMP/dCMP-type deaminase" evidence="16">
    <location>
        <begin position="1"/>
        <end position="124"/>
    </location>
</feature>
<dbReference type="GO" id="GO:0042802">
    <property type="term" value="F:identical protein binding"/>
    <property type="evidence" value="ECO:0007669"/>
    <property type="project" value="UniProtKB-ARBA"/>
</dbReference>
<gene>
    <name evidence="17" type="ORF">JIN83_06170</name>
</gene>
<feature type="binding site" evidence="14">
    <location>
        <position position="85"/>
    </location>
    <ligand>
        <name>Zn(2+)</name>
        <dbReference type="ChEBI" id="CHEBI:29105"/>
        <note>catalytic</note>
    </ligand>
</feature>
<name>A0AAE2SAI6_9BACT</name>
<evidence type="ECO:0000256" key="15">
    <source>
        <dbReference type="RuleBase" id="RU364006"/>
    </source>
</evidence>
<evidence type="ECO:0000256" key="1">
    <source>
        <dbReference type="ARBA" id="ARBA00001947"/>
    </source>
</evidence>
<dbReference type="InterPro" id="IPR006262">
    <property type="entry name" value="Cyt_deam_tetra"/>
</dbReference>
<comment type="catalytic activity">
    <reaction evidence="11 15">
        <text>cytidine + H2O + H(+) = uridine + NH4(+)</text>
        <dbReference type="Rhea" id="RHEA:16069"/>
        <dbReference type="ChEBI" id="CHEBI:15377"/>
        <dbReference type="ChEBI" id="CHEBI:15378"/>
        <dbReference type="ChEBI" id="CHEBI:16704"/>
        <dbReference type="ChEBI" id="CHEBI:17562"/>
        <dbReference type="ChEBI" id="CHEBI:28938"/>
        <dbReference type="EC" id="3.5.4.5"/>
    </reaction>
</comment>
<dbReference type="InterPro" id="IPR050202">
    <property type="entry name" value="Cyt/Deoxycyt_deaminase"/>
</dbReference>
<evidence type="ECO:0000256" key="3">
    <source>
        <dbReference type="ARBA" id="ARBA00006576"/>
    </source>
</evidence>
<dbReference type="RefSeq" id="WP_309489143.1">
    <property type="nucleotide sequence ID" value="NZ_JAENIG010000003.1"/>
</dbReference>
<dbReference type="GO" id="GO:0072527">
    <property type="term" value="P:pyrimidine-containing compound metabolic process"/>
    <property type="evidence" value="ECO:0007669"/>
    <property type="project" value="UniProtKB-ARBA"/>
</dbReference>
<feature type="binding site" evidence="14">
    <location>
        <position position="51"/>
    </location>
    <ligand>
        <name>Zn(2+)</name>
        <dbReference type="ChEBI" id="CHEBI:29105"/>
        <note>catalytic</note>
    </ligand>
</feature>
<keyword evidence="18" id="KW-1185">Reference proteome</keyword>
<feature type="binding site" evidence="13">
    <location>
        <begin position="40"/>
        <end position="46"/>
    </location>
    <ligand>
        <name>substrate</name>
    </ligand>
</feature>
<dbReference type="NCBIfam" id="TIGR01354">
    <property type="entry name" value="cyt_deam_tetra"/>
    <property type="match status" value="1"/>
</dbReference>
<evidence type="ECO:0000313" key="18">
    <source>
        <dbReference type="Proteomes" id="UP000634206"/>
    </source>
</evidence>
<evidence type="ECO:0000256" key="11">
    <source>
        <dbReference type="ARBA" id="ARBA00049558"/>
    </source>
</evidence>
<dbReference type="PROSITE" id="PS00903">
    <property type="entry name" value="CYT_DCMP_DEAMINASES_1"/>
    <property type="match status" value="1"/>
</dbReference>
<dbReference type="InterPro" id="IPR016192">
    <property type="entry name" value="APOBEC/CMP_deaminase_Zn-bd"/>
</dbReference>
<dbReference type="Proteomes" id="UP000634206">
    <property type="component" value="Unassembled WGS sequence"/>
</dbReference>
<dbReference type="EC" id="3.5.4.5" evidence="4 15"/>
<evidence type="ECO:0000259" key="16">
    <source>
        <dbReference type="PROSITE" id="PS51747"/>
    </source>
</evidence>
<protein>
    <recommendedName>
        <fullName evidence="5 15">Cytidine deaminase</fullName>
        <ecNumber evidence="4 15">3.5.4.5</ecNumber>
    </recommendedName>
    <alternativeName>
        <fullName evidence="9 15">Cytidine aminohydrolase</fullName>
    </alternativeName>
</protein>
<dbReference type="CDD" id="cd01283">
    <property type="entry name" value="cytidine_deaminase"/>
    <property type="match status" value="1"/>
</dbReference>
<evidence type="ECO:0000256" key="2">
    <source>
        <dbReference type="ARBA" id="ARBA00003949"/>
    </source>
</evidence>
<evidence type="ECO:0000256" key="8">
    <source>
        <dbReference type="ARBA" id="ARBA00022833"/>
    </source>
</evidence>
<dbReference type="GO" id="GO:0008270">
    <property type="term" value="F:zinc ion binding"/>
    <property type="evidence" value="ECO:0007669"/>
    <property type="project" value="UniProtKB-UniRule"/>
</dbReference>
<dbReference type="PANTHER" id="PTHR11644:SF2">
    <property type="entry name" value="CYTIDINE DEAMINASE"/>
    <property type="match status" value="1"/>
</dbReference>
<comment type="similarity">
    <text evidence="3 15">Belongs to the cytidine and deoxycytidylate deaminase family.</text>
</comment>
<feature type="active site" description="Proton donor" evidence="12">
    <location>
        <position position="53"/>
    </location>
</feature>
<comment type="caution">
    <text evidence="17">The sequence shown here is derived from an EMBL/GenBank/DDBJ whole genome shotgun (WGS) entry which is preliminary data.</text>
</comment>
<reference evidence="17" key="1">
    <citation type="submission" date="2021-01" db="EMBL/GenBank/DDBJ databases">
        <title>Modified the classification status of verrucomicrobia.</title>
        <authorList>
            <person name="Feng X."/>
        </authorList>
    </citation>
    <scope>NUCLEOTIDE SEQUENCE</scope>
    <source>
        <strain evidence="17">5K15</strain>
    </source>
</reference>
<feature type="binding site" evidence="14">
    <location>
        <position position="82"/>
    </location>
    <ligand>
        <name>Zn(2+)</name>
        <dbReference type="ChEBI" id="CHEBI:29105"/>
        <note>catalytic</note>
    </ligand>
</feature>
<dbReference type="EMBL" id="JAENIG010000003">
    <property type="protein sequence ID" value="MBK1854536.1"/>
    <property type="molecule type" value="Genomic_DNA"/>
</dbReference>
<dbReference type="FunFam" id="3.40.140.10:FF:000008">
    <property type="entry name" value="Cytidine deaminase"/>
    <property type="match status" value="1"/>
</dbReference>
<comment type="catalytic activity">
    <reaction evidence="10 15">
        <text>2'-deoxycytidine + H2O + H(+) = 2'-deoxyuridine + NH4(+)</text>
        <dbReference type="Rhea" id="RHEA:13433"/>
        <dbReference type="ChEBI" id="CHEBI:15377"/>
        <dbReference type="ChEBI" id="CHEBI:15378"/>
        <dbReference type="ChEBI" id="CHEBI:15698"/>
        <dbReference type="ChEBI" id="CHEBI:16450"/>
        <dbReference type="ChEBI" id="CHEBI:28938"/>
        <dbReference type="EC" id="3.5.4.5"/>
    </reaction>
</comment>
<evidence type="ECO:0000256" key="6">
    <source>
        <dbReference type="ARBA" id="ARBA00022723"/>
    </source>
</evidence>
<dbReference type="Gene3D" id="3.40.140.10">
    <property type="entry name" value="Cytidine Deaminase, domain 2"/>
    <property type="match status" value="1"/>
</dbReference>
<evidence type="ECO:0000256" key="13">
    <source>
        <dbReference type="PIRSR" id="PIRSR606262-2"/>
    </source>
</evidence>
<accession>A0AAE2SAI6</accession>
<evidence type="ECO:0000256" key="14">
    <source>
        <dbReference type="PIRSR" id="PIRSR606262-3"/>
    </source>
</evidence>
<keyword evidence="8 14" id="KW-0862">Zinc</keyword>
<dbReference type="Pfam" id="PF00383">
    <property type="entry name" value="dCMP_cyt_deam_1"/>
    <property type="match status" value="1"/>
</dbReference>
<keyword evidence="6 14" id="KW-0479">Metal-binding</keyword>
<dbReference type="SUPFAM" id="SSF53927">
    <property type="entry name" value="Cytidine deaminase-like"/>
    <property type="match status" value="1"/>
</dbReference>
<dbReference type="GO" id="GO:0004126">
    <property type="term" value="F:cytidine deaminase activity"/>
    <property type="evidence" value="ECO:0007669"/>
    <property type="project" value="UniProtKB-UniRule"/>
</dbReference>
<organism evidence="17 18">
    <name type="scientific">Oceaniferula flava</name>
    <dbReference type="NCBI Taxonomy" id="2800421"/>
    <lineage>
        <taxon>Bacteria</taxon>
        <taxon>Pseudomonadati</taxon>
        <taxon>Verrucomicrobiota</taxon>
        <taxon>Verrucomicrobiia</taxon>
        <taxon>Verrucomicrobiales</taxon>
        <taxon>Verrucomicrobiaceae</taxon>
        <taxon>Oceaniferula</taxon>
    </lineage>
</organism>
<dbReference type="GO" id="GO:0005829">
    <property type="term" value="C:cytosol"/>
    <property type="evidence" value="ECO:0007669"/>
    <property type="project" value="TreeGrafter"/>
</dbReference>
<evidence type="ECO:0000256" key="10">
    <source>
        <dbReference type="ARBA" id="ARBA00049252"/>
    </source>
</evidence>
<evidence type="ECO:0000313" key="17">
    <source>
        <dbReference type="EMBL" id="MBK1854536.1"/>
    </source>
</evidence>